<feature type="transmembrane region" description="Helical" evidence="9">
    <location>
        <begin position="314"/>
        <end position="334"/>
    </location>
</feature>
<name>A0A1Y5PMT7_9MYCO</name>
<dbReference type="EMBL" id="FLQS01000034">
    <property type="protein sequence ID" value="SBS77198.1"/>
    <property type="molecule type" value="Genomic_DNA"/>
</dbReference>
<dbReference type="PANTHER" id="PTHR43289">
    <property type="entry name" value="MITOGEN-ACTIVATED PROTEIN KINASE KINASE KINASE 20-RELATED"/>
    <property type="match status" value="1"/>
</dbReference>
<protein>
    <recommendedName>
        <fullName evidence="1">non-specific serine/threonine protein kinase</fullName>
        <ecNumber evidence="1">2.7.11.1</ecNumber>
    </recommendedName>
</protein>
<dbReference type="SMART" id="SM00220">
    <property type="entry name" value="S_TKc"/>
    <property type="match status" value="1"/>
</dbReference>
<dbReference type="Pfam" id="PF00069">
    <property type="entry name" value="Pkinase"/>
    <property type="match status" value="1"/>
</dbReference>
<dbReference type="PROSITE" id="PS00107">
    <property type="entry name" value="PROTEIN_KINASE_ATP"/>
    <property type="match status" value="1"/>
</dbReference>
<dbReference type="PROSITE" id="PS00108">
    <property type="entry name" value="PROTEIN_KINASE_ST"/>
    <property type="match status" value="1"/>
</dbReference>
<dbReference type="GO" id="GO:0004674">
    <property type="term" value="F:protein serine/threonine kinase activity"/>
    <property type="evidence" value="ECO:0007669"/>
    <property type="project" value="UniProtKB-KW"/>
</dbReference>
<feature type="compositionally biased region" description="Basic residues" evidence="8">
    <location>
        <begin position="381"/>
        <end position="390"/>
    </location>
</feature>
<evidence type="ECO:0000256" key="9">
    <source>
        <dbReference type="SAM" id="Phobius"/>
    </source>
</evidence>
<dbReference type="Gene3D" id="1.10.510.10">
    <property type="entry name" value="Transferase(Phosphotransferase) domain 1"/>
    <property type="match status" value="1"/>
</dbReference>
<keyword evidence="2 11" id="KW-0723">Serine/threonine-protein kinase</keyword>
<gene>
    <name evidence="11" type="ORF">MHPYR_40200</name>
</gene>
<evidence type="ECO:0000256" key="7">
    <source>
        <dbReference type="PROSITE-ProRule" id="PRU10141"/>
    </source>
</evidence>
<dbReference type="PANTHER" id="PTHR43289:SF6">
    <property type="entry name" value="SERINE_THREONINE-PROTEIN KINASE NEKL-3"/>
    <property type="match status" value="1"/>
</dbReference>
<dbReference type="InterPro" id="IPR000719">
    <property type="entry name" value="Prot_kinase_dom"/>
</dbReference>
<proteinExistence type="predicted"/>
<keyword evidence="5 11" id="KW-0418">Kinase</keyword>
<reference evidence="11" key="1">
    <citation type="submission" date="2016-03" db="EMBL/GenBank/DDBJ databases">
        <authorList>
            <person name="Ploux O."/>
        </authorList>
    </citation>
    <scope>NUCLEOTIDE SEQUENCE</scope>
    <source>
        <strain evidence="11">UC10</strain>
    </source>
</reference>
<sequence length="390" mass="40509">MTGHEMLVDRYELRGILGRGGMAEVRDGWDSRLNRPVAVKLLHPALGAMPDIRRRFEDEARSVARLTHQNIVVVFDFGVHEGTPFIVLERLPGRTLADVIAAGPMPPVGVRAMLDDVLAGLQAAHGAGILHRDIKPGNILVSASGDSMKVADFGIAKTGGGAATSTGQILGTMSYLSPERISGAPATVADDLYAVGLMAYEALLGRRLFPQDNPAVLAHAIMDTPPPPVAAIRPDADPFLAAVIERAISRNPLQRFGSATQMRVALAGDRRALLDVTAPVPAPPRPATKVLPGPPIPPAPVPGRPRPRRGRGRMYAAAAAVLIALAVSVVALALEPSSSTPPPQPVGTSAPVVPPTSVAPPPSPVVPPPAPNTDGGPAGRGHGKGDKKRG</sequence>
<accession>A0A1Y5PMT7</accession>
<evidence type="ECO:0000256" key="2">
    <source>
        <dbReference type="ARBA" id="ARBA00022527"/>
    </source>
</evidence>
<evidence type="ECO:0000256" key="6">
    <source>
        <dbReference type="ARBA" id="ARBA00022840"/>
    </source>
</evidence>
<keyword evidence="9" id="KW-0812">Transmembrane</keyword>
<dbReference type="GO" id="GO:0005524">
    <property type="term" value="F:ATP binding"/>
    <property type="evidence" value="ECO:0007669"/>
    <property type="project" value="UniProtKB-UniRule"/>
</dbReference>
<keyword evidence="9" id="KW-0472">Membrane</keyword>
<dbReference type="Gene3D" id="3.30.200.20">
    <property type="entry name" value="Phosphorylase Kinase, domain 1"/>
    <property type="match status" value="1"/>
</dbReference>
<dbReference type="SUPFAM" id="SSF56112">
    <property type="entry name" value="Protein kinase-like (PK-like)"/>
    <property type="match status" value="1"/>
</dbReference>
<feature type="domain" description="Protein kinase" evidence="10">
    <location>
        <begin position="11"/>
        <end position="274"/>
    </location>
</feature>
<dbReference type="AlphaFoldDB" id="A0A1Y5PMT7"/>
<dbReference type="InterPro" id="IPR011009">
    <property type="entry name" value="Kinase-like_dom_sf"/>
</dbReference>
<evidence type="ECO:0000256" key="4">
    <source>
        <dbReference type="ARBA" id="ARBA00022741"/>
    </source>
</evidence>
<dbReference type="PROSITE" id="PS50011">
    <property type="entry name" value="PROTEIN_KINASE_DOM"/>
    <property type="match status" value="1"/>
</dbReference>
<evidence type="ECO:0000256" key="8">
    <source>
        <dbReference type="SAM" id="MobiDB-lite"/>
    </source>
</evidence>
<keyword evidence="9" id="KW-1133">Transmembrane helix</keyword>
<evidence type="ECO:0000256" key="3">
    <source>
        <dbReference type="ARBA" id="ARBA00022679"/>
    </source>
</evidence>
<dbReference type="CDD" id="cd14014">
    <property type="entry name" value="STKc_PknB_like"/>
    <property type="match status" value="1"/>
</dbReference>
<evidence type="ECO:0000256" key="5">
    <source>
        <dbReference type="ARBA" id="ARBA00022777"/>
    </source>
</evidence>
<dbReference type="InterPro" id="IPR017441">
    <property type="entry name" value="Protein_kinase_ATP_BS"/>
</dbReference>
<feature type="region of interest" description="Disordered" evidence="8">
    <location>
        <begin position="335"/>
        <end position="390"/>
    </location>
</feature>
<keyword evidence="6 7" id="KW-0067">ATP-binding</keyword>
<feature type="binding site" evidence="7">
    <location>
        <position position="40"/>
    </location>
    <ligand>
        <name>ATP</name>
        <dbReference type="ChEBI" id="CHEBI:30616"/>
    </ligand>
</feature>
<feature type="region of interest" description="Disordered" evidence="8">
    <location>
        <begin position="277"/>
        <end position="310"/>
    </location>
</feature>
<keyword evidence="3" id="KW-0808">Transferase</keyword>
<evidence type="ECO:0000256" key="1">
    <source>
        <dbReference type="ARBA" id="ARBA00012513"/>
    </source>
</evidence>
<keyword evidence="4 7" id="KW-0547">Nucleotide-binding</keyword>
<dbReference type="EC" id="2.7.11.1" evidence="1"/>
<feature type="compositionally biased region" description="Pro residues" evidence="8">
    <location>
        <begin position="280"/>
        <end position="304"/>
    </location>
</feature>
<feature type="compositionally biased region" description="Pro residues" evidence="8">
    <location>
        <begin position="352"/>
        <end position="371"/>
    </location>
</feature>
<evidence type="ECO:0000313" key="11">
    <source>
        <dbReference type="EMBL" id="SBS77198.1"/>
    </source>
</evidence>
<dbReference type="InterPro" id="IPR008271">
    <property type="entry name" value="Ser/Thr_kinase_AS"/>
</dbReference>
<evidence type="ECO:0000259" key="10">
    <source>
        <dbReference type="PROSITE" id="PS50011"/>
    </source>
</evidence>
<dbReference type="GO" id="GO:0080090">
    <property type="term" value="P:regulation of primary metabolic process"/>
    <property type="evidence" value="ECO:0007669"/>
    <property type="project" value="UniProtKB-ARBA"/>
</dbReference>
<organism evidence="11">
    <name type="scientific">uncultured Mycobacterium sp</name>
    <dbReference type="NCBI Taxonomy" id="171292"/>
    <lineage>
        <taxon>Bacteria</taxon>
        <taxon>Bacillati</taxon>
        <taxon>Actinomycetota</taxon>
        <taxon>Actinomycetes</taxon>
        <taxon>Mycobacteriales</taxon>
        <taxon>Mycobacteriaceae</taxon>
        <taxon>Mycobacterium</taxon>
        <taxon>environmental samples</taxon>
    </lineage>
</organism>